<accession>A0A3P3WF55</accession>
<dbReference type="EMBL" id="RQVR01000004">
    <property type="protein sequence ID" value="RRJ93048.1"/>
    <property type="molecule type" value="Genomic_DNA"/>
</dbReference>
<dbReference type="OrthoDB" id="1186563at2"/>
<dbReference type="RefSeq" id="WP_125012078.1">
    <property type="nucleotide sequence ID" value="NZ_RQVR01000004.1"/>
</dbReference>
<evidence type="ECO:0000313" key="2">
    <source>
        <dbReference type="EMBL" id="RRJ93048.1"/>
    </source>
</evidence>
<evidence type="ECO:0000313" key="3">
    <source>
        <dbReference type="Proteomes" id="UP000271937"/>
    </source>
</evidence>
<dbReference type="Pfam" id="PF11751">
    <property type="entry name" value="PorP_SprF"/>
    <property type="match status" value="1"/>
</dbReference>
<organism evidence="2 3">
    <name type="scientific">Flavobacterium macacae</name>
    <dbReference type="NCBI Taxonomy" id="2488993"/>
    <lineage>
        <taxon>Bacteria</taxon>
        <taxon>Pseudomonadati</taxon>
        <taxon>Bacteroidota</taxon>
        <taxon>Flavobacteriia</taxon>
        <taxon>Flavobacteriales</taxon>
        <taxon>Flavobacteriaceae</taxon>
        <taxon>Flavobacterium</taxon>
    </lineage>
</organism>
<keyword evidence="1" id="KW-0732">Signal</keyword>
<evidence type="ECO:0000256" key="1">
    <source>
        <dbReference type="SAM" id="SignalP"/>
    </source>
</evidence>
<dbReference type="Proteomes" id="UP000271937">
    <property type="component" value="Unassembled WGS sequence"/>
</dbReference>
<protein>
    <submittedName>
        <fullName evidence="2">Type IX secretion system membrane protein PorP/SprF</fullName>
    </submittedName>
</protein>
<dbReference type="InterPro" id="IPR019861">
    <property type="entry name" value="PorP/SprF_Bacteroidetes"/>
</dbReference>
<feature type="chain" id="PRO_5018128916" evidence="1">
    <location>
        <begin position="20"/>
        <end position="342"/>
    </location>
</feature>
<dbReference type="NCBIfam" id="TIGR03519">
    <property type="entry name" value="T9SS_PorP_fam"/>
    <property type="match status" value="1"/>
</dbReference>
<gene>
    <name evidence="2" type="ORF">EG849_05530</name>
</gene>
<name>A0A3P3WF55_9FLAO</name>
<sequence length="342" mass="38621">MKSKIIIVFLLLFTIESKAQDPIFTQFYLVPETLNPAFTGIANTWNAGIVHRRQWPDGNRKMDTQYAYANTVVSDEIGLGMTVQNHNEDFTNYNYFNLNAALSYRVDINYDWRLRLGLEAGAGRKDFGFKNLLLEDQINGNSGAISPTSVDPNIGEYGDKINFFDVSAGFTVDQEFAWFGVAVKHLNRPNISFTENGNTPLDMFLSLHGGYYFQFLNSPSNLIPQESTLLVTANYMRQGQYNRLDLGTVMDFGQLGFGVIVATNPEGKSANSHFVSSVNPVTTFKLNEFTLGYSYDWNVSKLGRTQGVHELKLIWQSSRRCDKCKYYSTKLKRNGGPGYNKI</sequence>
<keyword evidence="3" id="KW-1185">Reference proteome</keyword>
<feature type="signal peptide" evidence="1">
    <location>
        <begin position="1"/>
        <end position="19"/>
    </location>
</feature>
<reference evidence="2 3" key="1">
    <citation type="submission" date="2018-11" db="EMBL/GenBank/DDBJ databases">
        <title>Flavobacterium sp. nov., YIM 102600 draft genome.</title>
        <authorList>
            <person name="Li G."/>
            <person name="Jiang Y."/>
        </authorList>
    </citation>
    <scope>NUCLEOTIDE SEQUENCE [LARGE SCALE GENOMIC DNA]</scope>
    <source>
        <strain evidence="2 3">YIM 102600</strain>
    </source>
</reference>
<comment type="caution">
    <text evidence="2">The sequence shown here is derived from an EMBL/GenBank/DDBJ whole genome shotgun (WGS) entry which is preliminary data.</text>
</comment>
<proteinExistence type="predicted"/>
<dbReference type="AlphaFoldDB" id="A0A3P3WF55"/>